<evidence type="ECO:0000313" key="1">
    <source>
        <dbReference type="EMBL" id="KAA8494952.1"/>
    </source>
</evidence>
<reference evidence="2" key="1">
    <citation type="journal article" date="2019" name="Nat. Commun.">
        <title>Expansion of phycobilisome linker gene families in mesophilic red algae.</title>
        <authorList>
            <person name="Lee J."/>
            <person name="Kim D."/>
            <person name="Bhattacharya D."/>
            <person name="Yoon H.S."/>
        </authorList>
    </citation>
    <scope>NUCLEOTIDE SEQUENCE [LARGE SCALE GENOMIC DNA]</scope>
    <source>
        <strain evidence="2">CCMP 1328</strain>
    </source>
</reference>
<accession>A0A5J4YVS1</accession>
<dbReference type="EMBL" id="VRMN01000004">
    <property type="protein sequence ID" value="KAA8494952.1"/>
    <property type="molecule type" value="Genomic_DNA"/>
</dbReference>
<comment type="caution">
    <text evidence="1">The sequence shown here is derived from an EMBL/GenBank/DDBJ whole genome shotgun (WGS) entry which is preliminary data.</text>
</comment>
<dbReference type="Proteomes" id="UP000324585">
    <property type="component" value="Unassembled WGS sequence"/>
</dbReference>
<evidence type="ECO:0000313" key="2">
    <source>
        <dbReference type="Proteomes" id="UP000324585"/>
    </source>
</evidence>
<gene>
    <name evidence="1" type="ORF">FVE85_3193</name>
</gene>
<dbReference type="AlphaFoldDB" id="A0A5J4YVS1"/>
<name>A0A5J4YVS1_PORPP</name>
<keyword evidence="2" id="KW-1185">Reference proteome</keyword>
<protein>
    <submittedName>
        <fullName evidence="1">Uncharacterized protein</fullName>
    </submittedName>
</protein>
<organism evidence="1 2">
    <name type="scientific">Porphyridium purpureum</name>
    <name type="common">Red alga</name>
    <name type="synonym">Porphyridium cruentum</name>
    <dbReference type="NCBI Taxonomy" id="35688"/>
    <lineage>
        <taxon>Eukaryota</taxon>
        <taxon>Rhodophyta</taxon>
        <taxon>Bangiophyceae</taxon>
        <taxon>Porphyridiales</taxon>
        <taxon>Porphyridiaceae</taxon>
        <taxon>Porphyridium</taxon>
    </lineage>
</organism>
<proteinExistence type="predicted"/>
<sequence length="117" mass="12847">MNCVAPLCPATGWSEPVHARTLHSEPYKDGHVHVHMHTYAYLGQVIVRARSADPGNEARVGAASQHLLVASGCMGSHFAHCKISEMQKQVLELEDGTHGRGIRNACQKRSLKCFVFI</sequence>